<feature type="coiled-coil region" evidence="1">
    <location>
        <begin position="449"/>
        <end position="476"/>
    </location>
</feature>
<protein>
    <submittedName>
        <fullName evidence="2">Uncharacterized protein</fullName>
    </submittedName>
</protein>
<gene>
    <name evidence="2" type="ORF">PPERSA_08818</name>
</gene>
<evidence type="ECO:0000313" key="3">
    <source>
        <dbReference type="Proteomes" id="UP000054937"/>
    </source>
</evidence>
<keyword evidence="3" id="KW-1185">Reference proteome</keyword>
<proteinExistence type="predicted"/>
<evidence type="ECO:0000313" key="2">
    <source>
        <dbReference type="EMBL" id="KRX09102.1"/>
    </source>
</evidence>
<organism evidence="2 3">
    <name type="scientific">Pseudocohnilembus persalinus</name>
    <name type="common">Ciliate</name>
    <dbReference type="NCBI Taxonomy" id="266149"/>
    <lineage>
        <taxon>Eukaryota</taxon>
        <taxon>Sar</taxon>
        <taxon>Alveolata</taxon>
        <taxon>Ciliophora</taxon>
        <taxon>Intramacronucleata</taxon>
        <taxon>Oligohymenophorea</taxon>
        <taxon>Scuticociliatia</taxon>
        <taxon>Philasterida</taxon>
        <taxon>Pseudocohnilembidae</taxon>
        <taxon>Pseudocohnilembus</taxon>
    </lineage>
</organism>
<sequence length="495" mass="59213">MEINIEEANFEFDKNNNNNSNFQNQNQYYSYQNSNFENAENADLQIQNEKLLQQDTYNQEILEQKSENNNEIIGESYDDKIINEVYNENQKLYQSEINLSQENISVQVQEIIESEQNLSNFKLNMSGSSFSSQSSSQNLQENFRKVQYENCDQSLNEKNNNPMQQNIEFQECNFDSDVDGIFEYNKSVLQLSFKKQLIQYQQNEQNKLNQNDNEHIIQNNKHKQVNMIGDEKNILNNQRQIEQNDKCQQLQKQQEKDDKKRQCQILNVTEFFNQSQQLKSSKKKEFQQRILERNLTESELKKQNLLDVYQMEAQNEQNSQKQKQNLYNEKIGQIKQKLDFNEEDIKCTIKENLSLKNQNFKNFEKEGQMENFGQIMKFEKKEDVKQKQSKFQEQLKEKELADLETLKLQNKHQQQQLIDKDYLLNQQQGITIQNEEQQNLQILQDQKIIQELNLVIQQLKDKEVDYKKNIEQLQLSLVVNKERADQQIDNDSYKR</sequence>
<reference evidence="2 3" key="1">
    <citation type="journal article" date="2015" name="Sci. Rep.">
        <title>Genome of the facultative scuticociliatosis pathogen Pseudocohnilembus persalinus provides insight into its virulence through horizontal gene transfer.</title>
        <authorList>
            <person name="Xiong J."/>
            <person name="Wang G."/>
            <person name="Cheng J."/>
            <person name="Tian M."/>
            <person name="Pan X."/>
            <person name="Warren A."/>
            <person name="Jiang C."/>
            <person name="Yuan D."/>
            <person name="Miao W."/>
        </authorList>
    </citation>
    <scope>NUCLEOTIDE SEQUENCE [LARGE SCALE GENOMIC DNA]</scope>
    <source>
        <strain evidence="2">36N120E</strain>
    </source>
</reference>
<accession>A0A0V0R3S5</accession>
<dbReference type="InParanoid" id="A0A0V0R3S5"/>
<dbReference type="Proteomes" id="UP000054937">
    <property type="component" value="Unassembled WGS sequence"/>
</dbReference>
<feature type="coiled-coil region" evidence="1">
    <location>
        <begin position="381"/>
        <end position="416"/>
    </location>
</feature>
<name>A0A0V0R3S5_PSEPJ</name>
<dbReference type="EMBL" id="LDAU01000054">
    <property type="protein sequence ID" value="KRX09102.1"/>
    <property type="molecule type" value="Genomic_DNA"/>
</dbReference>
<comment type="caution">
    <text evidence="2">The sequence shown here is derived from an EMBL/GenBank/DDBJ whole genome shotgun (WGS) entry which is preliminary data.</text>
</comment>
<keyword evidence="1" id="KW-0175">Coiled coil</keyword>
<evidence type="ECO:0000256" key="1">
    <source>
        <dbReference type="SAM" id="Coils"/>
    </source>
</evidence>
<dbReference type="AlphaFoldDB" id="A0A0V0R3S5"/>